<evidence type="ECO:0000256" key="2">
    <source>
        <dbReference type="SAM" id="Phobius"/>
    </source>
</evidence>
<dbReference type="PANTHER" id="PTHR23028:SF131">
    <property type="entry name" value="BLR2367 PROTEIN"/>
    <property type="match status" value="1"/>
</dbReference>
<organism evidence="4 5">
    <name type="scientific">Pseudooceanicola albus</name>
    <dbReference type="NCBI Taxonomy" id="2692189"/>
    <lineage>
        <taxon>Bacteria</taxon>
        <taxon>Pseudomonadati</taxon>
        <taxon>Pseudomonadota</taxon>
        <taxon>Alphaproteobacteria</taxon>
        <taxon>Rhodobacterales</taxon>
        <taxon>Paracoccaceae</taxon>
        <taxon>Pseudooceanicola</taxon>
    </lineage>
</organism>
<evidence type="ECO:0000313" key="4">
    <source>
        <dbReference type="EMBL" id="MXN16871.1"/>
    </source>
</evidence>
<feature type="transmembrane region" description="Helical" evidence="2">
    <location>
        <begin position="358"/>
        <end position="378"/>
    </location>
</feature>
<keyword evidence="2" id="KW-0812">Transmembrane</keyword>
<feature type="region of interest" description="Disordered" evidence="1">
    <location>
        <begin position="1"/>
        <end position="21"/>
    </location>
</feature>
<dbReference type="InterPro" id="IPR050879">
    <property type="entry name" value="Acyltransferase_3"/>
</dbReference>
<dbReference type="EMBL" id="WUMU01000003">
    <property type="protein sequence ID" value="MXN16871.1"/>
    <property type="molecule type" value="Genomic_DNA"/>
</dbReference>
<dbReference type="PANTHER" id="PTHR23028">
    <property type="entry name" value="ACETYLTRANSFERASE"/>
    <property type="match status" value="1"/>
</dbReference>
<dbReference type="GO" id="GO:0000271">
    <property type="term" value="P:polysaccharide biosynthetic process"/>
    <property type="evidence" value="ECO:0007669"/>
    <property type="project" value="TreeGrafter"/>
</dbReference>
<dbReference type="InterPro" id="IPR002656">
    <property type="entry name" value="Acyl_transf_3_dom"/>
</dbReference>
<accession>A0A6L7FYK9</accession>
<feature type="transmembrane region" description="Helical" evidence="2">
    <location>
        <begin position="66"/>
        <end position="85"/>
    </location>
</feature>
<evidence type="ECO:0000313" key="5">
    <source>
        <dbReference type="Proteomes" id="UP000477911"/>
    </source>
</evidence>
<feature type="transmembrane region" description="Helical" evidence="2">
    <location>
        <begin position="32"/>
        <end position="54"/>
    </location>
</feature>
<feature type="transmembrane region" description="Helical" evidence="2">
    <location>
        <begin position="285"/>
        <end position="302"/>
    </location>
</feature>
<keyword evidence="4" id="KW-0808">Transferase</keyword>
<dbReference type="GO" id="GO:0016747">
    <property type="term" value="F:acyltransferase activity, transferring groups other than amino-acyl groups"/>
    <property type="evidence" value="ECO:0007669"/>
    <property type="project" value="InterPro"/>
</dbReference>
<sequence length="414" mass="44902">MNEMQEQPGRDSGAGTVTGGPPQKWDYQSLTAFRGIAALLVVFYHFSGGFMPGLSPEHVTYFVDRSYLWVDFFFLLSGFVMAHVYRERFSERIGGPAYRGFLVARLARIYPLHLALLAAFVALEVLRSLALQDGLIEARLPPFEGPKSLSALLVSLGLLQSTGIESALAWNWPSWSIASEWFAYLLFPVLVLAGARMGRRAGLLSAAACLLGLVLLSKDGGAQLDRTADFGVLRCLCEFSLGMLVEAALQRLLRAGDRLRWLARGTTSVGLLALIVLGMHLGWDAIAFPPLMAAFLLCLALNDRREGRFARALSGRMLLWLGTISYAIYLCHALVLEAAELAGKVLVGHKPGVGLDPAQSLIAIAIAYALILPLAHVLHRGIERPAQSAVKSSRLARRFIHGPAATGTRPATQG</sequence>
<feature type="transmembrane region" description="Helical" evidence="2">
    <location>
        <begin position="106"/>
        <end position="126"/>
    </location>
</feature>
<name>A0A6L7FYK9_9RHOB</name>
<gene>
    <name evidence="4" type="ORF">GR170_03415</name>
</gene>
<dbReference type="AlphaFoldDB" id="A0A6L7FYK9"/>
<feature type="transmembrane region" description="Helical" evidence="2">
    <location>
        <begin position="318"/>
        <end position="338"/>
    </location>
</feature>
<feature type="transmembrane region" description="Helical" evidence="2">
    <location>
        <begin position="261"/>
        <end position="279"/>
    </location>
</feature>
<comment type="caution">
    <text evidence="4">The sequence shown here is derived from an EMBL/GenBank/DDBJ whole genome shotgun (WGS) entry which is preliminary data.</text>
</comment>
<feature type="domain" description="Acyltransferase 3" evidence="3">
    <location>
        <begin position="29"/>
        <end position="373"/>
    </location>
</feature>
<protein>
    <submittedName>
        <fullName evidence="4">Acyltransferase family protein</fullName>
    </submittedName>
</protein>
<dbReference type="GO" id="GO:0016020">
    <property type="term" value="C:membrane"/>
    <property type="evidence" value="ECO:0007669"/>
    <property type="project" value="TreeGrafter"/>
</dbReference>
<reference evidence="4 5" key="1">
    <citation type="submission" date="2019-12" db="EMBL/GenBank/DDBJ databases">
        <authorList>
            <person name="Li M."/>
        </authorList>
    </citation>
    <scope>NUCLEOTIDE SEQUENCE [LARGE SCALE GENOMIC DNA]</scope>
    <source>
        <strain evidence="4 5">GBMRC 2024</strain>
    </source>
</reference>
<keyword evidence="2" id="KW-0472">Membrane</keyword>
<keyword evidence="2" id="KW-1133">Transmembrane helix</keyword>
<dbReference type="RefSeq" id="WP_160891645.1">
    <property type="nucleotide sequence ID" value="NZ_WUMU01000003.1"/>
</dbReference>
<evidence type="ECO:0000256" key="1">
    <source>
        <dbReference type="SAM" id="MobiDB-lite"/>
    </source>
</evidence>
<dbReference type="Pfam" id="PF01757">
    <property type="entry name" value="Acyl_transf_3"/>
    <property type="match status" value="1"/>
</dbReference>
<keyword evidence="4" id="KW-0012">Acyltransferase</keyword>
<keyword evidence="5" id="KW-1185">Reference proteome</keyword>
<evidence type="ECO:0000259" key="3">
    <source>
        <dbReference type="Pfam" id="PF01757"/>
    </source>
</evidence>
<dbReference type="Proteomes" id="UP000477911">
    <property type="component" value="Unassembled WGS sequence"/>
</dbReference>
<proteinExistence type="predicted"/>
<feature type="transmembrane region" description="Helical" evidence="2">
    <location>
        <begin position="175"/>
        <end position="194"/>
    </location>
</feature>